<keyword evidence="3" id="KW-0863">Zinc-finger</keyword>
<evidence type="ECO:0000256" key="4">
    <source>
        <dbReference type="ARBA" id="ARBA00022833"/>
    </source>
</evidence>
<feature type="region of interest" description="Disordered" evidence="10">
    <location>
        <begin position="40"/>
        <end position="127"/>
    </location>
</feature>
<gene>
    <name evidence="12" type="ORF">DH2020_040728</name>
</gene>
<evidence type="ECO:0000313" key="12">
    <source>
        <dbReference type="EMBL" id="KAK6125529.1"/>
    </source>
</evidence>
<evidence type="ECO:0000256" key="2">
    <source>
        <dbReference type="ARBA" id="ARBA00022723"/>
    </source>
</evidence>
<comment type="caution">
    <text evidence="12">The sequence shown here is derived from an EMBL/GenBank/DDBJ whole genome shotgun (WGS) entry which is preliminary data.</text>
</comment>
<organism evidence="12 13">
    <name type="scientific">Rehmannia glutinosa</name>
    <name type="common">Chinese foxglove</name>
    <dbReference type="NCBI Taxonomy" id="99300"/>
    <lineage>
        <taxon>Eukaryota</taxon>
        <taxon>Viridiplantae</taxon>
        <taxon>Streptophyta</taxon>
        <taxon>Embryophyta</taxon>
        <taxon>Tracheophyta</taxon>
        <taxon>Spermatophyta</taxon>
        <taxon>Magnoliopsida</taxon>
        <taxon>eudicotyledons</taxon>
        <taxon>Gunneridae</taxon>
        <taxon>Pentapetalae</taxon>
        <taxon>asterids</taxon>
        <taxon>lamiids</taxon>
        <taxon>Lamiales</taxon>
        <taxon>Orobanchaceae</taxon>
        <taxon>Rehmannieae</taxon>
        <taxon>Rehmannia</taxon>
    </lineage>
</organism>
<evidence type="ECO:0000256" key="1">
    <source>
        <dbReference type="ARBA" id="ARBA00004123"/>
    </source>
</evidence>
<dbReference type="InterPro" id="IPR006455">
    <property type="entry name" value="Homeodomain_ZF_HD"/>
</dbReference>
<dbReference type="InterPro" id="IPR009057">
    <property type="entry name" value="Homeodomain-like_sf"/>
</dbReference>
<evidence type="ECO:0000256" key="10">
    <source>
        <dbReference type="SAM" id="MobiDB-lite"/>
    </source>
</evidence>
<keyword evidence="8" id="KW-0804">Transcription</keyword>
<keyword evidence="6" id="KW-0238">DNA-binding</keyword>
<dbReference type="Gene3D" id="1.10.10.60">
    <property type="entry name" value="Homeodomain-like"/>
    <property type="match status" value="1"/>
</dbReference>
<feature type="compositionally biased region" description="Pro residues" evidence="10">
    <location>
        <begin position="64"/>
        <end position="73"/>
    </location>
</feature>
<keyword evidence="5" id="KW-0805">Transcription regulation</keyword>
<keyword evidence="2" id="KW-0479">Metal-binding</keyword>
<protein>
    <recommendedName>
        <fullName evidence="11">ZF-HD dimerization-type domain-containing protein</fullName>
    </recommendedName>
</protein>
<evidence type="ECO:0000256" key="6">
    <source>
        <dbReference type="ARBA" id="ARBA00023125"/>
    </source>
</evidence>
<name>A0ABR0US62_REHGL</name>
<dbReference type="Proteomes" id="UP001318860">
    <property type="component" value="Unassembled WGS sequence"/>
</dbReference>
<evidence type="ECO:0000256" key="8">
    <source>
        <dbReference type="ARBA" id="ARBA00023163"/>
    </source>
</evidence>
<evidence type="ECO:0000256" key="3">
    <source>
        <dbReference type="ARBA" id="ARBA00022771"/>
    </source>
</evidence>
<dbReference type="EMBL" id="JABTTQ020002209">
    <property type="protein sequence ID" value="KAK6125529.1"/>
    <property type="molecule type" value="Genomic_DNA"/>
</dbReference>
<feature type="domain" description="ZF-HD dimerization-type" evidence="11">
    <location>
        <begin position="1"/>
        <end position="39"/>
    </location>
</feature>
<reference evidence="12 13" key="1">
    <citation type="journal article" date="2021" name="Comput. Struct. Biotechnol. J.">
        <title>De novo genome assembly of the potent medicinal plant Rehmannia glutinosa using nanopore technology.</title>
        <authorList>
            <person name="Ma L."/>
            <person name="Dong C."/>
            <person name="Song C."/>
            <person name="Wang X."/>
            <person name="Zheng X."/>
            <person name="Niu Y."/>
            <person name="Chen S."/>
            <person name="Feng W."/>
        </authorList>
    </citation>
    <scope>NUCLEOTIDE SEQUENCE [LARGE SCALE GENOMIC DNA]</scope>
    <source>
        <strain evidence="12">DH-2019</strain>
    </source>
</reference>
<evidence type="ECO:0000256" key="7">
    <source>
        <dbReference type="ARBA" id="ARBA00023155"/>
    </source>
</evidence>
<keyword evidence="9" id="KW-0539">Nucleus</keyword>
<dbReference type="PROSITE" id="PS51523">
    <property type="entry name" value="ZF_HD_DIMER"/>
    <property type="match status" value="1"/>
</dbReference>
<evidence type="ECO:0000256" key="9">
    <source>
        <dbReference type="ARBA" id="ARBA00023242"/>
    </source>
</evidence>
<feature type="compositionally biased region" description="Polar residues" evidence="10">
    <location>
        <begin position="49"/>
        <end position="58"/>
    </location>
</feature>
<proteinExistence type="predicted"/>
<evidence type="ECO:0000259" key="11">
    <source>
        <dbReference type="PROSITE" id="PS51523"/>
    </source>
</evidence>
<accession>A0ABR0US62</accession>
<comment type="subcellular location">
    <subcellularLocation>
        <location evidence="1">Nucleus</location>
    </subcellularLocation>
</comment>
<keyword evidence="13" id="KW-1185">Reference proteome</keyword>
<dbReference type="NCBIfam" id="TIGR01566">
    <property type="entry name" value="ZF_HD_prot_N"/>
    <property type="match status" value="1"/>
</dbReference>
<keyword evidence="7" id="KW-0371">Homeobox</keyword>
<dbReference type="InterPro" id="IPR006456">
    <property type="entry name" value="ZF_HD_homeobox_Cys/His_dimer"/>
</dbReference>
<evidence type="ECO:0000256" key="5">
    <source>
        <dbReference type="ARBA" id="ARBA00023015"/>
    </source>
</evidence>
<dbReference type="NCBIfam" id="TIGR01565">
    <property type="entry name" value="homeo_ZF_HD"/>
    <property type="match status" value="1"/>
</dbReference>
<sequence>MGAHVVDGCGEFMPSGEDGTVGALKCAACDCHRNFHRKEVDGEPPPQQPHHNTYNNSNSHRPLLHPPSAPPPQAHHKHYSGGPMPPTMVSFGGGAAAESSSEDLNMFHESSGGGGHAVGQQPLFSGSKKRFRTKFSQDQKERMHEFALRLGWRIQKQDEQQVEQFCSEVGVKRQVFKIWMHNNKQAIKRLTDHKSN</sequence>
<dbReference type="SUPFAM" id="SSF46689">
    <property type="entry name" value="Homeodomain-like"/>
    <property type="match status" value="1"/>
</dbReference>
<dbReference type="Pfam" id="PF04770">
    <property type="entry name" value="ZF-HD_dimer"/>
    <property type="match status" value="1"/>
</dbReference>
<dbReference type="PANTHER" id="PTHR31948:SF119">
    <property type="entry name" value="ZINC-FINGER HOMEODOMAIN PROTEIN 6-LIKE"/>
    <property type="match status" value="1"/>
</dbReference>
<dbReference type="PANTHER" id="PTHR31948">
    <property type="entry name" value="ZINC-FINGER HOMEODOMAIN PROTEIN 2"/>
    <property type="match status" value="1"/>
</dbReference>
<keyword evidence="4" id="KW-0862">Zinc</keyword>
<evidence type="ECO:0000313" key="13">
    <source>
        <dbReference type="Proteomes" id="UP001318860"/>
    </source>
</evidence>